<reference evidence="1" key="1">
    <citation type="submission" date="2021-03" db="EMBL/GenBank/DDBJ databases">
        <title>Description of Psychrosphaera ytuae sp. nov. isolated from deep sea sediment of South China Sea.</title>
        <authorList>
            <person name="Zhang J."/>
            <person name="Xu X.-D."/>
        </authorList>
    </citation>
    <scope>NUCLEOTIDE SEQUENCE</scope>
    <source>
        <strain evidence="1">MTZ26</strain>
    </source>
</reference>
<evidence type="ECO:0000313" key="1">
    <source>
        <dbReference type="EMBL" id="QTH64637.1"/>
    </source>
</evidence>
<dbReference type="AlphaFoldDB" id="A0A975DCI8"/>
<keyword evidence="2" id="KW-1185">Reference proteome</keyword>
<dbReference type="EMBL" id="CP072110">
    <property type="protein sequence ID" value="QTH64637.1"/>
    <property type="molecule type" value="Genomic_DNA"/>
</dbReference>
<dbReference type="RefSeq" id="WP_208832691.1">
    <property type="nucleotide sequence ID" value="NZ_CP072110.1"/>
</dbReference>
<sequence>MVHKFFIILLIAGATLMPFGNKSFANECHIRLELGLLISPDHIRVMERGRTQVQINHDTQLFIRGEMIELTDQERFLLKEFSRGLRKELPEIVTIAMDSMDLGFDALQKVITGLAGTDVSQETQAQFLYLRNSLLKRFSRSGDNFYIAPQGMDELDEFFSDELSSKISSVVTDSLNVMLGAMGQAYRRSEGAVEGQQSDLDDSVNELTNNVEQALKYNANRLAQKAEAFCERFKTLDKIEARLQNQIPQLRKYDILSNPGGD</sequence>
<name>A0A975DCI8_9GAMM</name>
<protein>
    <submittedName>
        <fullName evidence="1">DUF2884 family protein</fullName>
    </submittedName>
</protein>
<dbReference type="Pfam" id="PF11101">
    <property type="entry name" value="DUF2884"/>
    <property type="match status" value="1"/>
</dbReference>
<accession>A0A975DCI8</accession>
<proteinExistence type="predicted"/>
<gene>
    <name evidence="1" type="ORF">J1N51_03985</name>
</gene>
<evidence type="ECO:0000313" key="2">
    <source>
        <dbReference type="Proteomes" id="UP000682739"/>
    </source>
</evidence>
<dbReference type="InterPro" id="IPR021307">
    <property type="entry name" value="DUF2884"/>
</dbReference>
<dbReference type="Proteomes" id="UP000682739">
    <property type="component" value="Chromosome"/>
</dbReference>
<dbReference type="KEGG" id="psym:J1N51_03985"/>
<organism evidence="1 2">
    <name type="scientific">Psychrosphaera ytuae</name>
    <dbReference type="NCBI Taxonomy" id="2820710"/>
    <lineage>
        <taxon>Bacteria</taxon>
        <taxon>Pseudomonadati</taxon>
        <taxon>Pseudomonadota</taxon>
        <taxon>Gammaproteobacteria</taxon>
        <taxon>Alteromonadales</taxon>
        <taxon>Pseudoalteromonadaceae</taxon>
        <taxon>Psychrosphaera</taxon>
    </lineage>
</organism>